<sequence>MKQKYFFLCLGLLFLSFLFSQNNYQVSQIPYQTYSVNGAPLVTNDDALSQYVPIGFDFAFFGNTYDQFLVSTNGYITFDGNPMEMSPWNFNATIPNTAFPVKNAILGCYHDLDNRSNVGQIIYSILGTAPYRKMVVLFTNQPHFSCTTLQSTFQVIMYETYNMIDVQIVNKPLCATWNSGRTVVGLINTDGTLGLAPPGRNTGAWTAAQEGYRFKLPFDSNVYYYTICDDDTDGLGLFNLAVAQNDINATNSSSVLFFETYADAENNTNPLSDLNYANTQSQQTIYAFSEGVIYDVKLQVIDCSNDFDADSVPTSSEDLNGDGNLANDDTDNDGIPNFADNDDDGDTVLTEYEYVFARSNRGTTSSLLDTDNDTIPDYLDDDDDGDGVLTKDEDYNHNFNPMDDDINTNSIPDYLDNAAVLGTPNFENNIGFTLYPNPAFSEITIENNKGVAINEATIVSINGQVLQNITTTETVLKMDVSELQSGIYFVKLNTNEGIVIQKFLKN</sequence>
<dbReference type="EMBL" id="WQLW01000001">
    <property type="protein sequence ID" value="MVO07663.1"/>
    <property type="molecule type" value="Genomic_DNA"/>
</dbReference>
<feature type="signal peptide" evidence="3">
    <location>
        <begin position="1"/>
        <end position="20"/>
    </location>
</feature>
<keyword evidence="1 3" id="KW-0732">Signal</keyword>
<reference evidence="6" key="1">
    <citation type="submission" date="2019-05" db="EMBL/GenBank/DDBJ databases">
        <title>Flavobacterium profundi sp. nov., isolated from a deep-sea seamount.</title>
        <authorList>
            <person name="Zhang D.-C."/>
        </authorList>
    </citation>
    <scope>NUCLEOTIDE SEQUENCE [LARGE SCALE GENOMIC DNA]</scope>
    <source>
        <strain evidence="6">TP390</strain>
    </source>
</reference>
<feature type="chain" id="PRO_5026132857" evidence="3">
    <location>
        <begin position="21"/>
        <end position="506"/>
    </location>
</feature>
<dbReference type="Proteomes" id="UP000431264">
    <property type="component" value="Unassembled WGS sequence"/>
</dbReference>
<dbReference type="InterPro" id="IPR026444">
    <property type="entry name" value="Secre_tail"/>
</dbReference>
<evidence type="ECO:0000313" key="5">
    <source>
        <dbReference type="EMBL" id="MVO07663.1"/>
    </source>
</evidence>
<feature type="domain" description="Secretion system C-terminal sorting" evidence="4">
    <location>
        <begin position="434"/>
        <end position="503"/>
    </location>
</feature>
<dbReference type="AlphaFoldDB" id="A0A6I4IDE1"/>
<dbReference type="NCBIfam" id="TIGR04183">
    <property type="entry name" value="Por_Secre_tail"/>
    <property type="match status" value="1"/>
</dbReference>
<evidence type="ECO:0000313" key="6">
    <source>
        <dbReference type="Proteomes" id="UP000431264"/>
    </source>
</evidence>
<protein>
    <submittedName>
        <fullName evidence="5">T9SS type A sorting domain-containing protein</fullName>
    </submittedName>
</protein>
<dbReference type="OrthoDB" id="9765926at2"/>
<dbReference type="RefSeq" id="WP_140996082.1">
    <property type="nucleotide sequence ID" value="NZ_VDCZ01000001.1"/>
</dbReference>
<feature type="region of interest" description="Disordered" evidence="2">
    <location>
        <begin position="311"/>
        <end position="344"/>
    </location>
</feature>
<proteinExistence type="predicted"/>
<accession>A0A6I4IDE1</accession>
<evidence type="ECO:0000259" key="4">
    <source>
        <dbReference type="Pfam" id="PF18962"/>
    </source>
</evidence>
<evidence type="ECO:0000256" key="1">
    <source>
        <dbReference type="ARBA" id="ARBA00022729"/>
    </source>
</evidence>
<name>A0A6I4IDE1_9FLAO</name>
<comment type="caution">
    <text evidence="5">The sequence shown here is derived from an EMBL/GenBank/DDBJ whole genome shotgun (WGS) entry which is preliminary data.</text>
</comment>
<evidence type="ECO:0000256" key="2">
    <source>
        <dbReference type="SAM" id="MobiDB-lite"/>
    </source>
</evidence>
<keyword evidence="6" id="KW-1185">Reference proteome</keyword>
<dbReference type="Pfam" id="PF18962">
    <property type="entry name" value="Por_Secre_tail"/>
    <property type="match status" value="1"/>
</dbReference>
<gene>
    <name evidence="5" type="ORF">GOQ30_00630</name>
</gene>
<organism evidence="5 6">
    <name type="scientific">Flavobacterium profundi</name>
    <dbReference type="NCBI Taxonomy" id="1774945"/>
    <lineage>
        <taxon>Bacteria</taxon>
        <taxon>Pseudomonadati</taxon>
        <taxon>Bacteroidota</taxon>
        <taxon>Flavobacteriia</taxon>
        <taxon>Flavobacteriales</taxon>
        <taxon>Flavobacteriaceae</taxon>
        <taxon>Flavobacterium</taxon>
    </lineage>
</organism>
<evidence type="ECO:0000256" key="3">
    <source>
        <dbReference type="SAM" id="SignalP"/>
    </source>
</evidence>